<name>A0A4P9VUU2_9GAMM</name>
<protein>
    <recommendedName>
        <fullName evidence="3">Polyhydroxyalkanoic acid system protein</fullName>
    </recommendedName>
</protein>
<organism evidence="1 2">
    <name type="scientific">Zooshikella ganghwensis</name>
    <dbReference type="NCBI Taxonomy" id="202772"/>
    <lineage>
        <taxon>Bacteria</taxon>
        <taxon>Pseudomonadati</taxon>
        <taxon>Pseudomonadota</taxon>
        <taxon>Gammaproteobacteria</taxon>
        <taxon>Oceanospirillales</taxon>
        <taxon>Zooshikellaceae</taxon>
        <taxon>Zooshikella</taxon>
    </lineage>
</organism>
<dbReference type="Proteomes" id="UP000257039">
    <property type="component" value="Unassembled WGS sequence"/>
</dbReference>
<dbReference type="EMBL" id="NDXW01000001">
    <property type="protein sequence ID" value="RDH46517.1"/>
    <property type="molecule type" value="Genomic_DNA"/>
</dbReference>
<dbReference type="NCBIfam" id="TIGR02610">
    <property type="entry name" value="PHA_gran_rgn"/>
    <property type="match status" value="1"/>
</dbReference>
<dbReference type="Pfam" id="PF09650">
    <property type="entry name" value="PHA_gran_rgn"/>
    <property type="match status" value="1"/>
</dbReference>
<accession>A0A4P9VUU2</accession>
<proteinExistence type="predicted"/>
<evidence type="ECO:0008006" key="3">
    <source>
        <dbReference type="Google" id="ProtNLM"/>
    </source>
</evidence>
<reference evidence="1 2" key="1">
    <citation type="submission" date="2017-04" db="EMBL/GenBank/DDBJ databases">
        <title>Draft genome sequence of Zooshikella ganghwensis VG4 isolated from Red Sea sediments.</title>
        <authorList>
            <person name="Rehman Z."/>
            <person name="Alam I."/>
            <person name="Kamau A."/>
            <person name="Bajic V."/>
            <person name="Leiknes T."/>
        </authorList>
    </citation>
    <scope>NUCLEOTIDE SEQUENCE [LARGE SCALE GENOMIC DNA]</scope>
    <source>
        <strain evidence="1 2">VG4</strain>
    </source>
</reference>
<evidence type="ECO:0000313" key="2">
    <source>
        <dbReference type="Proteomes" id="UP000257039"/>
    </source>
</evidence>
<sequence length="93" mass="10566">MANIEIKRTHGTTIEKAKQAVQQIADEMQSSMGLTCQWDSDYHLTFKQTGVQGSIKVTEERVEIDVKLNAIMKAFKGTIEQQINQRLDKLIKS</sequence>
<keyword evidence="2" id="KW-1185">Reference proteome</keyword>
<dbReference type="InterPro" id="IPR013433">
    <property type="entry name" value="PHA_gran_rgn"/>
</dbReference>
<dbReference type="RefSeq" id="WP_027707383.1">
    <property type="nucleotide sequence ID" value="NZ_JAEVHG010000009.1"/>
</dbReference>
<dbReference type="AlphaFoldDB" id="A0A4P9VUU2"/>
<evidence type="ECO:0000313" key="1">
    <source>
        <dbReference type="EMBL" id="RDH46517.1"/>
    </source>
</evidence>
<comment type="caution">
    <text evidence="1">The sequence shown here is derived from an EMBL/GenBank/DDBJ whole genome shotgun (WGS) entry which is preliminary data.</text>
</comment>
<gene>
    <name evidence="1" type="ORF">B9G39_25345</name>
</gene>